<accession>A0ABD4UE09</accession>
<proteinExistence type="predicted"/>
<comment type="caution">
    <text evidence="1">The sequence shown here is derived from an EMBL/GenBank/DDBJ whole genome shotgun (WGS) entry which is preliminary data.</text>
</comment>
<protein>
    <submittedName>
        <fullName evidence="1">Uncharacterized protein</fullName>
    </submittedName>
</protein>
<name>A0ABD4UE09_9BURK</name>
<dbReference type="RefSeq" id="WP_080323268.1">
    <property type="nucleotide sequence ID" value="NZ_JANLBS010000054.1"/>
</dbReference>
<reference evidence="1 2" key="1">
    <citation type="journal article" date="2017" name="Front. Microbiol.">
        <title>Genomics reveals a unique clone of Burkholderia cenocepacia harbouring an actively excising novel genomic island.</title>
        <authorList>
            <person name="Patil P."/>
            <person name="Mali S."/>
            <person name="Midha S."/>
            <person name="Gautam V."/>
            <person name="Dash L."/>
            <person name="Kumar S."/>
            <person name="Shastri J."/>
            <person name="Singhal L."/>
            <person name="Patil P.B."/>
        </authorList>
    </citation>
    <scope>NUCLEOTIDE SEQUENCE [LARGE SCALE GENOMIC DNA]</scope>
    <source>
        <strain evidence="1 2">BC-19</strain>
    </source>
</reference>
<dbReference type="Proteomes" id="UP000191686">
    <property type="component" value="Unassembled WGS sequence"/>
</dbReference>
<dbReference type="EMBL" id="JYMX02000010">
    <property type="protein sequence ID" value="MCW3712598.1"/>
    <property type="molecule type" value="Genomic_DNA"/>
</dbReference>
<organism evidence="1 2">
    <name type="scientific">Burkholderia cenocepacia</name>
    <dbReference type="NCBI Taxonomy" id="95486"/>
    <lineage>
        <taxon>Bacteria</taxon>
        <taxon>Pseudomonadati</taxon>
        <taxon>Pseudomonadota</taxon>
        <taxon>Betaproteobacteria</taxon>
        <taxon>Burkholderiales</taxon>
        <taxon>Burkholderiaceae</taxon>
        <taxon>Burkholderia</taxon>
        <taxon>Burkholderia cepacia complex</taxon>
    </lineage>
</organism>
<evidence type="ECO:0000313" key="2">
    <source>
        <dbReference type="Proteomes" id="UP000191686"/>
    </source>
</evidence>
<evidence type="ECO:0000313" key="1">
    <source>
        <dbReference type="EMBL" id="MCW3712598.1"/>
    </source>
</evidence>
<dbReference type="AlphaFoldDB" id="A0ABD4UE09"/>
<reference evidence="1 2" key="2">
    <citation type="journal article" date="2017" name="Front. Microbiol.">
        <title>Genomics Reveals a Unique Clone of Burkholderia cenocepacia Harboring an Actively Excising Novel Genomic Island.</title>
        <authorList>
            <person name="Patil P.P."/>
            <person name="Mali S."/>
            <person name="Midha S."/>
            <person name="Gautam V."/>
            <person name="Dash L."/>
            <person name="Kumar S."/>
            <person name="Shastri J."/>
            <person name="Singhal L."/>
            <person name="Patil P.B."/>
        </authorList>
    </citation>
    <scope>NUCLEOTIDE SEQUENCE [LARGE SCALE GENOMIC DNA]</scope>
    <source>
        <strain evidence="1 2">BC-19</strain>
    </source>
</reference>
<sequence>MNVFVVLDNAMGGDQYAGVHRVRPEDRMGSRVIEVEVRGAQTDPQFVFIAQTLDPTMDVHRFKGVYGDFETAHRASGHRGATLRIEL</sequence>
<gene>
    <name evidence="1" type="ORF">UE95_015015</name>
</gene>